<dbReference type="GO" id="GO:0006487">
    <property type="term" value="P:protein N-linked glycosylation"/>
    <property type="evidence" value="ECO:0007669"/>
    <property type="project" value="TreeGrafter"/>
</dbReference>
<evidence type="ECO:0000313" key="14">
    <source>
        <dbReference type="Proteomes" id="UP000094741"/>
    </source>
</evidence>
<dbReference type="STRING" id="1187848.A1QO_01315"/>
<evidence type="ECO:0000256" key="4">
    <source>
        <dbReference type="ARBA" id="ARBA00016090"/>
    </source>
</evidence>
<feature type="active site" description="Nucleophile; for GATase activity" evidence="10">
    <location>
        <position position="2"/>
    </location>
</feature>
<dbReference type="Pfam" id="PF01380">
    <property type="entry name" value="SIS"/>
    <property type="match status" value="2"/>
</dbReference>
<feature type="domain" description="SIS" evidence="12">
    <location>
        <begin position="459"/>
        <end position="600"/>
    </location>
</feature>
<dbReference type="GO" id="GO:0005975">
    <property type="term" value="P:carbohydrate metabolic process"/>
    <property type="evidence" value="ECO:0007669"/>
    <property type="project" value="UniProtKB-UniRule"/>
</dbReference>
<dbReference type="EC" id="2.6.1.16" evidence="3 10"/>
<dbReference type="FunFam" id="3.40.50.10490:FF:000002">
    <property type="entry name" value="Glutamine--fructose-6-phosphate aminotransferase [isomerizing]"/>
    <property type="match status" value="1"/>
</dbReference>
<dbReference type="GO" id="GO:0097367">
    <property type="term" value="F:carbohydrate derivative binding"/>
    <property type="evidence" value="ECO:0007669"/>
    <property type="project" value="InterPro"/>
</dbReference>
<dbReference type="PANTHER" id="PTHR10937:SF0">
    <property type="entry name" value="GLUTAMINE--FRUCTOSE-6-PHOSPHATE TRANSAMINASE (ISOMERIZING)"/>
    <property type="match status" value="1"/>
</dbReference>
<evidence type="ECO:0000256" key="6">
    <source>
        <dbReference type="ARBA" id="ARBA00022576"/>
    </source>
</evidence>
<dbReference type="RefSeq" id="WP_017040613.1">
    <property type="nucleotide sequence ID" value="NZ_AJYQ02000103.1"/>
</dbReference>
<dbReference type="FunFam" id="3.60.20.10:FF:000006">
    <property type="entry name" value="Glutamine--fructose-6-phosphate aminotransferase [isomerizing]"/>
    <property type="match status" value="1"/>
</dbReference>
<dbReference type="InterPro" id="IPR046348">
    <property type="entry name" value="SIS_dom_sf"/>
</dbReference>
<proteinExistence type="inferred from homology"/>
<dbReference type="InterPro" id="IPR005855">
    <property type="entry name" value="GFAT"/>
</dbReference>
<dbReference type="FunFam" id="3.40.50.10490:FF:000001">
    <property type="entry name" value="Glutamine--fructose-6-phosphate aminotransferase [isomerizing]"/>
    <property type="match status" value="1"/>
</dbReference>
<evidence type="ECO:0000256" key="5">
    <source>
        <dbReference type="ARBA" id="ARBA00022490"/>
    </source>
</evidence>
<dbReference type="Gene3D" id="3.40.50.10490">
    <property type="entry name" value="Glucose-6-phosphate isomerase like protein, domain 1"/>
    <property type="match status" value="2"/>
</dbReference>
<keyword evidence="7 10" id="KW-0808">Transferase</keyword>
<dbReference type="InterPro" id="IPR017932">
    <property type="entry name" value="GATase_2_dom"/>
</dbReference>
<keyword evidence="6 10" id="KW-0032">Aminotransferase</keyword>
<sequence>MCGIVGAVAQRDVAEILVEGLRRLEYRGYDSAGVAVVDSESNLTRVRRLGKVQELADAVDEQHVIGGTGIAHTRWATHGEPSEANAHPHMSGDIAVVHNGIIENHEALRVLLQERGYVFTSQTDTEVIAHLVEWELRTSDSLVEALQKTAKQLDGAYGTVAVDRKDPSRIVVARSGSPIVIGFGVGENFLASDQLALLSVTRRFMYLEEGDVAEVTRRDVSVFDVAGERVERDIVESNAEHDAGDKGQYRHFMQKEIFEQPTALINTMEGRISETSVITNAIGVKAEEILSKVEHVQIIACGTSYNSGMAARYWFESLAGVSCDVEIASEFRYRDFVVRPNSLLVTLSQSGETADTLAALRLAKEKGYMSAMTICNVAGSSLVRESDFAFMTRAGTEIGVASTKAFTTQLAAMLMMVTSIGRLQGRINQEKEAEIVQALHQLPADIEKALTFDKEIEALAPDFADKQHTLFLGRGEFYPIAMEASLKLKEISYIHAEAYAAGELKHGPLALIDADMPVVVVAPNNDLLEKLKSNVEEVRARGGLLYVFADEKAGFESDENMKIIKMPHVSDITAPIFYTVPMQLLSYHVALIKGTDVDQPRNLAKAVTVE</sequence>
<dbReference type="InterPro" id="IPR035490">
    <property type="entry name" value="GlmS/FrlB_SIS"/>
</dbReference>
<evidence type="ECO:0000256" key="10">
    <source>
        <dbReference type="HAMAP-Rule" id="MF_00164"/>
    </source>
</evidence>
<keyword evidence="9" id="KW-0315">Glutamine amidotransferase</keyword>
<dbReference type="InterPro" id="IPR047084">
    <property type="entry name" value="GFAT_N"/>
</dbReference>
<evidence type="ECO:0000256" key="9">
    <source>
        <dbReference type="ARBA" id="ARBA00022962"/>
    </source>
</evidence>
<evidence type="ECO:0000256" key="8">
    <source>
        <dbReference type="ARBA" id="ARBA00022737"/>
    </source>
</evidence>
<dbReference type="GO" id="GO:0046349">
    <property type="term" value="P:amino sugar biosynthetic process"/>
    <property type="evidence" value="ECO:0007669"/>
    <property type="project" value="UniProtKB-ARBA"/>
</dbReference>
<comment type="caution">
    <text evidence="13">The sequence shown here is derived from an EMBL/GenBank/DDBJ whole genome shotgun (WGS) entry which is preliminary data.</text>
</comment>
<reference evidence="13 14" key="1">
    <citation type="journal article" date="2012" name="Science">
        <title>Ecological populations of bacteria act as socially cohesive units of antibiotic production and resistance.</title>
        <authorList>
            <person name="Cordero O.X."/>
            <person name="Wildschutte H."/>
            <person name="Kirkup B."/>
            <person name="Proehl S."/>
            <person name="Ngo L."/>
            <person name="Hussain F."/>
            <person name="Le Roux F."/>
            <person name="Mincer T."/>
            <person name="Polz M.F."/>
        </authorList>
    </citation>
    <scope>NUCLEOTIDE SEQUENCE [LARGE SCALE GENOMIC DNA]</scope>
    <source>
        <strain evidence="13 14">ZF-129</strain>
    </source>
</reference>
<keyword evidence="5 10" id="KW-0963">Cytoplasm</keyword>
<dbReference type="eggNOG" id="COG0449">
    <property type="taxonomic scope" value="Bacteria"/>
</dbReference>
<protein>
    <recommendedName>
        <fullName evidence="4 10">Glutamine--fructose-6-phosphate aminotransferase [isomerizing]</fullName>
        <ecNumber evidence="3 10">2.6.1.16</ecNumber>
    </recommendedName>
    <alternativeName>
        <fullName evidence="10">D-fructose-6-phosphate amidotransferase</fullName>
    </alternativeName>
    <alternativeName>
        <fullName evidence="10">GFAT</fullName>
    </alternativeName>
    <alternativeName>
        <fullName evidence="10">Glucosamine-6-phosphate synthase</fullName>
    </alternativeName>
    <alternativeName>
        <fullName evidence="10">Hexosephosphate aminotransferase</fullName>
    </alternativeName>
    <alternativeName>
        <fullName evidence="10">L-glutamine--D-fructose-6-phosphate amidotransferase</fullName>
    </alternativeName>
</protein>
<dbReference type="Pfam" id="PF13522">
    <property type="entry name" value="GATase_6"/>
    <property type="match status" value="1"/>
</dbReference>
<dbReference type="PROSITE" id="PS51464">
    <property type="entry name" value="SIS"/>
    <property type="match status" value="2"/>
</dbReference>
<dbReference type="NCBIfam" id="NF001484">
    <property type="entry name" value="PRK00331.1"/>
    <property type="match status" value="1"/>
</dbReference>
<dbReference type="InterPro" id="IPR035466">
    <property type="entry name" value="GlmS/AgaS_SIS"/>
</dbReference>
<dbReference type="InterPro" id="IPR001347">
    <property type="entry name" value="SIS_dom"/>
</dbReference>
<gene>
    <name evidence="10" type="primary">glmS</name>
    <name evidence="13" type="ORF">A1QO_01315</name>
</gene>
<feature type="domain" description="SIS" evidence="12">
    <location>
        <begin position="286"/>
        <end position="426"/>
    </location>
</feature>
<dbReference type="CDD" id="cd00714">
    <property type="entry name" value="GFAT"/>
    <property type="match status" value="1"/>
</dbReference>
<comment type="catalytic activity">
    <reaction evidence="1 10">
        <text>D-fructose 6-phosphate + L-glutamine = D-glucosamine 6-phosphate + L-glutamate</text>
        <dbReference type="Rhea" id="RHEA:13237"/>
        <dbReference type="ChEBI" id="CHEBI:29985"/>
        <dbReference type="ChEBI" id="CHEBI:58359"/>
        <dbReference type="ChEBI" id="CHEBI:58725"/>
        <dbReference type="ChEBI" id="CHEBI:61527"/>
        <dbReference type="EC" id="2.6.1.16"/>
    </reaction>
</comment>
<comment type="subcellular location">
    <subcellularLocation>
        <location evidence="2 10">Cytoplasm</location>
    </subcellularLocation>
</comment>
<dbReference type="HAMAP" id="MF_00164">
    <property type="entry name" value="GlmS"/>
    <property type="match status" value="1"/>
</dbReference>
<feature type="domain" description="Glutamine amidotransferase type-2" evidence="11">
    <location>
        <begin position="2"/>
        <end position="218"/>
    </location>
</feature>
<evidence type="ECO:0000256" key="7">
    <source>
        <dbReference type="ARBA" id="ARBA00022679"/>
    </source>
</evidence>
<dbReference type="CDD" id="cd05009">
    <property type="entry name" value="SIS_GlmS_GlmD_2"/>
    <property type="match status" value="1"/>
</dbReference>
<dbReference type="PANTHER" id="PTHR10937">
    <property type="entry name" value="GLUCOSAMINE--FRUCTOSE-6-PHOSPHATE AMINOTRANSFERASE, ISOMERIZING"/>
    <property type="match status" value="1"/>
</dbReference>
<dbReference type="GO" id="GO:0006002">
    <property type="term" value="P:fructose 6-phosphate metabolic process"/>
    <property type="evidence" value="ECO:0007669"/>
    <property type="project" value="TreeGrafter"/>
</dbReference>
<dbReference type="GO" id="GO:0006047">
    <property type="term" value="P:UDP-N-acetylglucosamine metabolic process"/>
    <property type="evidence" value="ECO:0007669"/>
    <property type="project" value="TreeGrafter"/>
</dbReference>
<organism evidence="13 14">
    <name type="scientific">Vibrio genomosp. F10 str. ZF-129</name>
    <dbReference type="NCBI Taxonomy" id="1187848"/>
    <lineage>
        <taxon>Bacteria</taxon>
        <taxon>Pseudomonadati</taxon>
        <taxon>Pseudomonadota</taxon>
        <taxon>Gammaproteobacteria</taxon>
        <taxon>Vibrionales</taxon>
        <taxon>Vibrionaceae</taxon>
        <taxon>Vibrio</taxon>
    </lineage>
</organism>
<name>A0A1E5BE57_9VIBR</name>
<evidence type="ECO:0000259" key="11">
    <source>
        <dbReference type="PROSITE" id="PS51278"/>
    </source>
</evidence>
<dbReference type="InterPro" id="IPR029055">
    <property type="entry name" value="Ntn_hydrolases_N"/>
</dbReference>
<evidence type="ECO:0000256" key="3">
    <source>
        <dbReference type="ARBA" id="ARBA00012916"/>
    </source>
</evidence>
<comment type="function">
    <text evidence="10">Catalyzes the first step in hexosamine metabolism, converting fructose-6P into glucosamine-6P using glutamine as a nitrogen source.</text>
</comment>
<evidence type="ECO:0000259" key="12">
    <source>
        <dbReference type="PROSITE" id="PS51464"/>
    </source>
</evidence>
<dbReference type="AlphaFoldDB" id="A0A1E5BE57"/>
<comment type="subunit">
    <text evidence="10">Homodimer.</text>
</comment>
<dbReference type="Gene3D" id="3.60.20.10">
    <property type="entry name" value="Glutamine Phosphoribosylpyrophosphate, subunit 1, domain 1"/>
    <property type="match status" value="1"/>
</dbReference>
<dbReference type="OrthoDB" id="9761808at2"/>
<dbReference type="SUPFAM" id="SSF53697">
    <property type="entry name" value="SIS domain"/>
    <property type="match status" value="1"/>
</dbReference>
<accession>A0A1E5BE57</accession>
<dbReference type="Proteomes" id="UP000094741">
    <property type="component" value="Unassembled WGS sequence"/>
</dbReference>
<dbReference type="PROSITE" id="PS51278">
    <property type="entry name" value="GATASE_TYPE_2"/>
    <property type="match status" value="1"/>
</dbReference>
<dbReference type="NCBIfam" id="TIGR01135">
    <property type="entry name" value="glmS"/>
    <property type="match status" value="1"/>
</dbReference>
<dbReference type="GO" id="GO:0005829">
    <property type="term" value="C:cytosol"/>
    <property type="evidence" value="ECO:0007669"/>
    <property type="project" value="TreeGrafter"/>
</dbReference>
<keyword evidence="8" id="KW-0677">Repeat</keyword>
<dbReference type="CDD" id="cd05008">
    <property type="entry name" value="SIS_GlmS_GlmD_1"/>
    <property type="match status" value="1"/>
</dbReference>
<dbReference type="EMBL" id="AJYQ02000103">
    <property type="protein sequence ID" value="OEE33559.1"/>
    <property type="molecule type" value="Genomic_DNA"/>
</dbReference>
<dbReference type="GO" id="GO:0004360">
    <property type="term" value="F:glutamine-fructose-6-phosphate transaminase (isomerizing) activity"/>
    <property type="evidence" value="ECO:0007669"/>
    <property type="project" value="UniProtKB-UniRule"/>
</dbReference>
<feature type="initiator methionine" description="Removed" evidence="10">
    <location>
        <position position="1"/>
    </location>
</feature>
<evidence type="ECO:0000313" key="13">
    <source>
        <dbReference type="EMBL" id="OEE33559.1"/>
    </source>
</evidence>
<feature type="active site" description="For Fru-6P isomerization activity" evidence="10">
    <location>
        <position position="605"/>
    </location>
</feature>
<evidence type="ECO:0000256" key="2">
    <source>
        <dbReference type="ARBA" id="ARBA00004496"/>
    </source>
</evidence>
<evidence type="ECO:0000256" key="1">
    <source>
        <dbReference type="ARBA" id="ARBA00001031"/>
    </source>
</evidence>
<dbReference type="SUPFAM" id="SSF56235">
    <property type="entry name" value="N-terminal nucleophile aminohydrolases (Ntn hydrolases)"/>
    <property type="match status" value="1"/>
</dbReference>